<name>A0A1F7F2E8_UNCRA</name>
<accession>A0A1F7F2E8</accession>
<sequence length="360" mass="40429">MVFPAFFVFMLSFLFVSDGIAQSFQGGAVTQSKMNPAIAAVGEFEASASDDKSLAHPHQLRFLGGDLDIYAYVDPYFKAEMVICLHHKHAGFEEAYLESMTLPAGLKLRIGKFKAPFGKWNTVHGHALPVINMPACWERVFGEDGLNESGIAVSEMIPFLPTYHEIIGLALNGENQTAFNGAATRDLLYMGHLKNFFELGGYRTLEIGISHARGRNNNINSPRLYTNVTGANAIFQWKNSMLPLERAFTLWSEIYYNQRDTLDVDDVQKTHISTGYFILGKLQFLKRWYATCMYDYSGDPVNTGEIIRNVSTGVSFQPSEFSEIKLEYRRTMSDRSEQDPINELKAMVVFTIGAHGPHAF</sequence>
<evidence type="ECO:0008006" key="3">
    <source>
        <dbReference type="Google" id="ProtNLM"/>
    </source>
</evidence>
<proteinExistence type="predicted"/>
<gene>
    <name evidence="1" type="ORF">A2519_07735</name>
</gene>
<dbReference type="EMBL" id="MFYX01000139">
    <property type="protein sequence ID" value="OGK00811.1"/>
    <property type="molecule type" value="Genomic_DNA"/>
</dbReference>
<evidence type="ECO:0000313" key="1">
    <source>
        <dbReference type="EMBL" id="OGK00811.1"/>
    </source>
</evidence>
<dbReference type="InterPro" id="IPR023614">
    <property type="entry name" value="Porin_dom_sf"/>
</dbReference>
<dbReference type="Gene3D" id="2.40.160.10">
    <property type="entry name" value="Porin"/>
    <property type="match status" value="1"/>
</dbReference>
<protein>
    <recommendedName>
        <fullName evidence="3">Porin domain-containing protein</fullName>
    </recommendedName>
</protein>
<evidence type="ECO:0000313" key="2">
    <source>
        <dbReference type="Proteomes" id="UP000179243"/>
    </source>
</evidence>
<reference evidence="1 2" key="1">
    <citation type="journal article" date="2016" name="Nat. Commun.">
        <title>Thousands of microbial genomes shed light on interconnected biogeochemical processes in an aquifer system.</title>
        <authorList>
            <person name="Anantharaman K."/>
            <person name="Brown C.T."/>
            <person name="Hug L.A."/>
            <person name="Sharon I."/>
            <person name="Castelle C.J."/>
            <person name="Probst A.J."/>
            <person name="Thomas B.C."/>
            <person name="Singh A."/>
            <person name="Wilkins M.J."/>
            <person name="Karaoz U."/>
            <person name="Brodie E.L."/>
            <person name="Williams K.H."/>
            <person name="Hubbard S.S."/>
            <person name="Banfield J.F."/>
        </authorList>
    </citation>
    <scope>NUCLEOTIDE SEQUENCE [LARGE SCALE GENOMIC DNA]</scope>
</reference>
<dbReference type="Proteomes" id="UP000179243">
    <property type="component" value="Unassembled WGS sequence"/>
</dbReference>
<dbReference type="AlphaFoldDB" id="A0A1F7F2E8"/>
<organism evidence="1 2">
    <name type="scientific">Candidatus Raymondbacteria bacterium RIFOXYD12_FULL_49_13</name>
    <dbReference type="NCBI Taxonomy" id="1817890"/>
    <lineage>
        <taxon>Bacteria</taxon>
        <taxon>Raymondiibacteriota</taxon>
    </lineage>
</organism>
<comment type="caution">
    <text evidence="1">The sequence shown here is derived from an EMBL/GenBank/DDBJ whole genome shotgun (WGS) entry which is preliminary data.</text>
</comment>